<protein>
    <submittedName>
        <fullName evidence="1 3">Uncharacterized protein</fullName>
    </submittedName>
</protein>
<evidence type="ECO:0000313" key="3">
    <source>
        <dbReference type="WBParaSite" id="SCUD_0001311701-mRNA-1"/>
    </source>
</evidence>
<keyword evidence="2" id="KW-1185">Reference proteome</keyword>
<organism evidence="3">
    <name type="scientific">Schistosoma curassoni</name>
    <dbReference type="NCBI Taxonomy" id="6186"/>
    <lineage>
        <taxon>Eukaryota</taxon>
        <taxon>Metazoa</taxon>
        <taxon>Spiralia</taxon>
        <taxon>Lophotrochozoa</taxon>
        <taxon>Platyhelminthes</taxon>
        <taxon>Trematoda</taxon>
        <taxon>Digenea</taxon>
        <taxon>Strigeidida</taxon>
        <taxon>Schistosomatoidea</taxon>
        <taxon>Schistosomatidae</taxon>
        <taxon>Schistosoma</taxon>
    </lineage>
</organism>
<dbReference type="EMBL" id="UZAK01035616">
    <property type="protein sequence ID" value="VDP51337.1"/>
    <property type="molecule type" value="Genomic_DNA"/>
</dbReference>
<reference evidence="1 2" key="2">
    <citation type="submission" date="2018-11" db="EMBL/GenBank/DDBJ databases">
        <authorList>
            <consortium name="Pathogen Informatics"/>
        </authorList>
    </citation>
    <scope>NUCLEOTIDE SEQUENCE [LARGE SCALE GENOMIC DNA]</scope>
    <source>
        <strain evidence="1">Dakar</strain>
        <strain evidence="2">Dakar, Senegal</strain>
    </source>
</reference>
<name>A0A183KDM2_9TREM</name>
<dbReference type="WBParaSite" id="SCUD_0001311701-mRNA-1">
    <property type="protein sequence ID" value="SCUD_0001311701-mRNA-1"/>
    <property type="gene ID" value="SCUD_0001311701"/>
</dbReference>
<gene>
    <name evidence="1" type="ORF">SCUD_LOCUS13114</name>
</gene>
<dbReference type="AlphaFoldDB" id="A0A183KDM2"/>
<dbReference type="Proteomes" id="UP000279833">
    <property type="component" value="Unassembled WGS sequence"/>
</dbReference>
<reference evidence="3" key="1">
    <citation type="submission" date="2016-06" db="UniProtKB">
        <authorList>
            <consortium name="WormBaseParasite"/>
        </authorList>
    </citation>
    <scope>IDENTIFICATION</scope>
</reference>
<proteinExistence type="predicted"/>
<accession>A0A183KDM2</accession>
<evidence type="ECO:0000313" key="2">
    <source>
        <dbReference type="Proteomes" id="UP000279833"/>
    </source>
</evidence>
<sequence>MSKRRRRDLDLSSSSSSSDCIYDNLLWKFVDENYEFLINDDFLEHCKHSACDEKSTPPADSSFESCIVLLEDLNELLRNLRQREKFQSPLPPSELRNFSVASDLIPKELDQKSGNLLRILGEIQQEWDETIRKITPISPFTNQISFLEGEY</sequence>
<evidence type="ECO:0000313" key="1">
    <source>
        <dbReference type="EMBL" id="VDP51337.1"/>
    </source>
</evidence>